<evidence type="ECO:0000259" key="12">
    <source>
        <dbReference type="PROSITE" id="PS50893"/>
    </source>
</evidence>
<evidence type="ECO:0000256" key="6">
    <source>
        <dbReference type="ARBA" id="ARBA00022840"/>
    </source>
</evidence>
<organism evidence="14 15">
    <name type="scientific">Actinomyces howellii</name>
    <dbReference type="NCBI Taxonomy" id="52771"/>
    <lineage>
        <taxon>Bacteria</taxon>
        <taxon>Bacillati</taxon>
        <taxon>Actinomycetota</taxon>
        <taxon>Actinomycetes</taxon>
        <taxon>Actinomycetales</taxon>
        <taxon>Actinomycetaceae</taxon>
        <taxon>Actinomyces</taxon>
    </lineage>
</organism>
<dbReference type="InterPro" id="IPR003439">
    <property type="entry name" value="ABC_transporter-like_ATP-bd"/>
</dbReference>
<reference evidence="14 15" key="1">
    <citation type="submission" date="2018-12" db="EMBL/GenBank/DDBJ databases">
        <authorList>
            <consortium name="Pathogen Informatics"/>
        </authorList>
    </citation>
    <scope>NUCLEOTIDE SEQUENCE [LARGE SCALE GENOMIC DNA]</scope>
    <source>
        <strain evidence="14 15">NCTC11636</strain>
    </source>
</reference>
<keyword evidence="3" id="KW-1003">Cell membrane</keyword>
<keyword evidence="5" id="KW-0547">Nucleotide-binding</keyword>
<dbReference type="FunFam" id="3.40.50.300:FF:000299">
    <property type="entry name" value="ABC transporter ATP-binding protein/permease"/>
    <property type="match status" value="1"/>
</dbReference>
<evidence type="ECO:0000256" key="11">
    <source>
        <dbReference type="SAM" id="Phobius"/>
    </source>
</evidence>
<feature type="transmembrane region" description="Helical" evidence="11">
    <location>
        <begin position="164"/>
        <end position="182"/>
    </location>
</feature>
<dbReference type="Pfam" id="PF00005">
    <property type="entry name" value="ABC_tran"/>
    <property type="match status" value="1"/>
</dbReference>
<protein>
    <submittedName>
        <fullName evidence="14">Probable ABC transporter ATP-binding protein HI_0664</fullName>
    </submittedName>
</protein>
<keyword evidence="8 11" id="KW-0472">Membrane</keyword>
<dbReference type="PANTHER" id="PTHR24221:SF590">
    <property type="entry name" value="COMPONENT LINKED WITH THE ASSEMBLY OF CYTOCHROME' TRANSPORT TRANSMEMBRANE ATP-BINDING PROTEIN ABC TRANSPORTER CYDD-RELATED"/>
    <property type="match status" value="1"/>
</dbReference>
<feature type="compositionally biased region" description="Polar residues" evidence="10">
    <location>
        <begin position="358"/>
        <end position="368"/>
    </location>
</feature>
<dbReference type="PROSITE" id="PS50929">
    <property type="entry name" value="ABC_TM1F"/>
    <property type="match status" value="1"/>
</dbReference>
<evidence type="ECO:0000256" key="9">
    <source>
        <dbReference type="ARBA" id="ARBA00061644"/>
    </source>
</evidence>
<feature type="region of interest" description="Disordered" evidence="10">
    <location>
        <begin position="341"/>
        <end position="368"/>
    </location>
</feature>
<dbReference type="AlphaFoldDB" id="A0A3S4TAH5"/>
<feature type="transmembrane region" description="Helical" evidence="11">
    <location>
        <begin position="188"/>
        <end position="205"/>
    </location>
</feature>
<dbReference type="Gene3D" id="1.20.1560.10">
    <property type="entry name" value="ABC transporter type 1, transmembrane domain"/>
    <property type="match status" value="1"/>
</dbReference>
<dbReference type="InterPro" id="IPR027417">
    <property type="entry name" value="P-loop_NTPase"/>
</dbReference>
<evidence type="ECO:0000256" key="1">
    <source>
        <dbReference type="ARBA" id="ARBA00004651"/>
    </source>
</evidence>
<feature type="domain" description="ABC transporter" evidence="12">
    <location>
        <begin position="372"/>
        <end position="605"/>
    </location>
</feature>
<evidence type="ECO:0000256" key="7">
    <source>
        <dbReference type="ARBA" id="ARBA00022989"/>
    </source>
</evidence>
<dbReference type="InterPro" id="IPR003593">
    <property type="entry name" value="AAA+_ATPase"/>
</dbReference>
<comment type="subcellular location">
    <subcellularLocation>
        <location evidence="1">Cell membrane</location>
        <topology evidence="1">Multi-pass membrane protein</topology>
    </subcellularLocation>
</comment>
<dbReference type="Proteomes" id="UP000266895">
    <property type="component" value="Chromosome"/>
</dbReference>
<dbReference type="SUPFAM" id="SSF90123">
    <property type="entry name" value="ABC transporter transmembrane region"/>
    <property type="match status" value="1"/>
</dbReference>
<dbReference type="Pfam" id="PF00664">
    <property type="entry name" value="ABC_membrane"/>
    <property type="match status" value="1"/>
</dbReference>
<feature type="transmembrane region" description="Helical" evidence="11">
    <location>
        <begin position="41"/>
        <end position="70"/>
    </location>
</feature>
<sequence>MTGDAVASPRQAHSGTEAPGIVGLLGPILAMSRHLRGHRRLFLTVVLTVWAGLILSVTTVMLSVAAASALASSPSGDGADEAARTAAALCAGVTVLGLLAWFEQWFAHVLAYRVIDTIRLRVHRAIARLAPLGLAHRRSGETVAAAMTDVESLEWFYAHTAAQVLAGCAACVTVAGACLAWLGPEALIVPAAQALVVAVPVLLLPRAARQGARLRAAVAELSAHALAARAHARETVLLDRLGAVSQETHALTRRVQEARRALAVRAGTEQALIEVLSVGVVLLMLRVATDSASRGGLAPGAVPVVVALAGMSLVPATAVTGALGRLGETSAAARRVDELITTPGLRPTAPESPGPGAQVSTGSATGRQEASLRVNGLRVRYPGASRPVLDGLDLEVRPGETLAVVGASGEGKTTLALCLARLVAPEAGRIVLGGVDVAQEDPERTRERLVLVTQHTDVLRASVRDNLLCPEAPDDQVWQALTRARLADRVRALPEGLDTVLAERGAAWSGGERQRLGLARGLLRDPEVLVLDEPTAGLDARTENEFLQALAEGRRGRTTVVVTHRRAVMRACDRVVVVEAGAVVAAGDHAHLLRTSSAYRAVLDEAQEAPDAPAPGGEPVRGQVPAEPTADAEKHERR</sequence>
<keyword evidence="4 11" id="KW-0812">Transmembrane</keyword>
<dbReference type="InterPro" id="IPR039421">
    <property type="entry name" value="Type_1_exporter"/>
</dbReference>
<feature type="transmembrane region" description="Helical" evidence="11">
    <location>
        <begin position="82"/>
        <end position="102"/>
    </location>
</feature>
<dbReference type="PANTHER" id="PTHR24221">
    <property type="entry name" value="ATP-BINDING CASSETTE SUB-FAMILY B"/>
    <property type="match status" value="1"/>
</dbReference>
<keyword evidence="15" id="KW-1185">Reference proteome</keyword>
<keyword evidence="2" id="KW-0813">Transport</keyword>
<dbReference type="InterPro" id="IPR011527">
    <property type="entry name" value="ABC1_TM_dom"/>
</dbReference>
<dbReference type="EMBL" id="LR134350">
    <property type="protein sequence ID" value="VEG28960.1"/>
    <property type="molecule type" value="Genomic_DNA"/>
</dbReference>
<name>A0A3S4TAH5_9ACTO</name>
<accession>A0A3S4TAH5</accession>
<evidence type="ECO:0000313" key="14">
    <source>
        <dbReference type="EMBL" id="VEG28960.1"/>
    </source>
</evidence>
<dbReference type="GO" id="GO:0005524">
    <property type="term" value="F:ATP binding"/>
    <property type="evidence" value="ECO:0007669"/>
    <property type="project" value="UniProtKB-KW"/>
</dbReference>
<dbReference type="SUPFAM" id="SSF52540">
    <property type="entry name" value="P-loop containing nucleoside triphosphate hydrolases"/>
    <property type="match status" value="1"/>
</dbReference>
<feature type="transmembrane region" description="Helical" evidence="11">
    <location>
        <begin position="271"/>
        <end position="289"/>
    </location>
</feature>
<dbReference type="GO" id="GO:0016887">
    <property type="term" value="F:ATP hydrolysis activity"/>
    <property type="evidence" value="ECO:0007669"/>
    <property type="project" value="InterPro"/>
</dbReference>
<keyword evidence="6 14" id="KW-0067">ATP-binding</keyword>
<gene>
    <name evidence="14" type="ORF">NCTC11636_01808</name>
</gene>
<dbReference type="RefSeq" id="WP_126382825.1">
    <property type="nucleotide sequence ID" value="NZ_LR134350.1"/>
</dbReference>
<dbReference type="GO" id="GO:0005886">
    <property type="term" value="C:plasma membrane"/>
    <property type="evidence" value="ECO:0007669"/>
    <property type="project" value="UniProtKB-SubCell"/>
</dbReference>
<evidence type="ECO:0000256" key="10">
    <source>
        <dbReference type="SAM" id="MobiDB-lite"/>
    </source>
</evidence>
<feature type="domain" description="ABC transmembrane type-1" evidence="13">
    <location>
        <begin position="41"/>
        <end position="328"/>
    </location>
</feature>
<evidence type="ECO:0000256" key="3">
    <source>
        <dbReference type="ARBA" id="ARBA00022475"/>
    </source>
</evidence>
<dbReference type="KEGG" id="ahw:NCTC11636_01808"/>
<keyword evidence="7 11" id="KW-1133">Transmembrane helix</keyword>
<evidence type="ECO:0000256" key="8">
    <source>
        <dbReference type="ARBA" id="ARBA00023136"/>
    </source>
</evidence>
<feature type="transmembrane region" description="Helical" evidence="11">
    <location>
        <begin position="301"/>
        <end position="324"/>
    </location>
</feature>
<dbReference type="SMART" id="SM00382">
    <property type="entry name" value="AAA"/>
    <property type="match status" value="1"/>
</dbReference>
<dbReference type="PROSITE" id="PS50893">
    <property type="entry name" value="ABC_TRANSPORTER_2"/>
    <property type="match status" value="1"/>
</dbReference>
<evidence type="ECO:0000256" key="4">
    <source>
        <dbReference type="ARBA" id="ARBA00022692"/>
    </source>
</evidence>
<feature type="region of interest" description="Disordered" evidence="10">
    <location>
        <begin position="604"/>
        <end position="638"/>
    </location>
</feature>
<dbReference type="Gene3D" id="3.40.50.300">
    <property type="entry name" value="P-loop containing nucleotide triphosphate hydrolases"/>
    <property type="match status" value="1"/>
</dbReference>
<dbReference type="InterPro" id="IPR036640">
    <property type="entry name" value="ABC1_TM_sf"/>
</dbReference>
<evidence type="ECO:0000259" key="13">
    <source>
        <dbReference type="PROSITE" id="PS50929"/>
    </source>
</evidence>
<dbReference type="GO" id="GO:0140359">
    <property type="term" value="F:ABC-type transporter activity"/>
    <property type="evidence" value="ECO:0007669"/>
    <property type="project" value="InterPro"/>
</dbReference>
<proteinExistence type="inferred from homology"/>
<feature type="compositionally biased region" description="Low complexity" evidence="10">
    <location>
        <begin position="609"/>
        <end position="618"/>
    </location>
</feature>
<evidence type="ECO:0000256" key="5">
    <source>
        <dbReference type="ARBA" id="ARBA00022741"/>
    </source>
</evidence>
<evidence type="ECO:0000313" key="15">
    <source>
        <dbReference type="Proteomes" id="UP000266895"/>
    </source>
</evidence>
<comment type="similarity">
    <text evidence="9">Belongs to the ABC transporter superfamily. Lipid exporter (TC 3.A.1.106) family.</text>
</comment>
<evidence type="ECO:0000256" key="2">
    <source>
        <dbReference type="ARBA" id="ARBA00022448"/>
    </source>
</evidence>
<dbReference type="OrthoDB" id="9806127at2"/>
<dbReference type="CDD" id="cd03228">
    <property type="entry name" value="ABCC_MRP_Like"/>
    <property type="match status" value="1"/>
</dbReference>